<dbReference type="Proteomes" id="UP000622638">
    <property type="component" value="Unassembled WGS sequence"/>
</dbReference>
<organism evidence="6 7">
    <name type="scientific">Pseudoduganella buxea</name>
    <dbReference type="NCBI Taxonomy" id="1949069"/>
    <lineage>
        <taxon>Bacteria</taxon>
        <taxon>Pseudomonadati</taxon>
        <taxon>Pseudomonadota</taxon>
        <taxon>Betaproteobacteria</taxon>
        <taxon>Burkholderiales</taxon>
        <taxon>Oxalobacteraceae</taxon>
        <taxon>Telluria group</taxon>
        <taxon>Pseudoduganella</taxon>
    </lineage>
</organism>
<comment type="caution">
    <text evidence="6">The sequence shown here is derived from an EMBL/GenBank/DDBJ whole genome shotgun (WGS) entry which is preliminary data.</text>
</comment>
<dbReference type="Gene3D" id="3.10.620.30">
    <property type="match status" value="1"/>
</dbReference>
<dbReference type="InterPro" id="IPR050708">
    <property type="entry name" value="T6SS_VgrG/RHS"/>
</dbReference>
<dbReference type="Proteomes" id="UP000430634">
    <property type="component" value="Unassembled WGS sequence"/>
</dbReference>
<dbReference type="InterPro" id="IPR022385">
    <property type="entry name" value="Rhs_assc_core"/>
</dbReference>
<evidence type="ECO:0000313" key="7">
    <source>
        <dbReference type="Proteomes" id="UP000430634"/>
    </source>
</evidence>
<gene>
    <name evidence="5" type="ORF">GCM10011572_13280</name>
    <name evidence="6" type="ORF">GM672_25725</name>
</gene>
<keyword evidence="2" id="KW-0732">Signal</keyword>
<dbReference type="InterPro" id="IPR045351">
    <property type="entry name" value="DUF6531"/>
</dbReference>
<reference evidence="8" key="2">
    <citation type="journal article" date="2019" name="Int. J. Syst. Evol. Microbiol.">
        <title>The Global Catalogue of Microorganisms (GCM) 10K type strain sequencing project: providing services to taxonomists for standard genome sequencing and annotation.</title>
        <authorList>
            <consortium name="The Broad Institute Genomics Platform"/>
            <consortium name="The Broad Institute Genome Sequencing Center for Infectious Disease"/>
            <person name="Wu L."/>
            <person name="Ma J."/>
        </authorList>
    </citation>
    <scope>NUCLEOTIDE SEQUENCE [LARGE SCALE GENOMIC DNA]</scope>
    <source>
        <strain evidence="8">CGMCC 1.15931</strain>
    </source>
</reference>
<feature type="chain" id="PRO_5026324985" evidence="2">
    <location>
        <begin position="26"/>
        <end position="2051"/>
    </location>
</feature>
<dbReference type="SUPFAM" id="SSF54001">
    <property type="entry name" value="Cysteine proteinases"/>
    <property type="match status" value="1"/>
</dbReference>
<dbReference type="OrthoDB" id="8727902at2"/>
<dbReference type="InterPro" id="IPR056823">
    <property type="entry name" value="TEN-like_YD-shell"/>
</dbReference>
<feature type="domain" description="Teneurin-like YD-shell" evidence="4">
    <location>
        <begin position="922"/>
        <end position="1276"/>
    </location>
</feature>
<feature type="signal peptide" evidence="2">
    <location>
        <begin position="1"/>
        <end position="25"/>
    </location>
</feature>
<evidence type="ECO:0000256" key="1">
    <source>
        <dbReference type="ARBA" id="ARBA00022737"/>
    </source>
</evidence>
<dbReference type="PANTHER" id="PTHR32305">
    <property type="match status" value="1"/>
</dbReference>
<dbReference type="Gene3D" id="2.180.10.10">
    <property type="entry name" value="RHS repeat-associated core"/>
    <property type="match status" value="3"/>
</dbReference>
<name>A0A6I3T3C3_9BURK</name>
<feature type="domain" description="Teneurin-like YD-shell" evidence="4">
    <location>
        <begin position="1633"/>
        <end position="1836"/>
    </location>
</feature>
<dbReference type="InterPro" id="IPR038765">
    <property type="entry name" value="Papain-like_cys_pep_sf"/>
</dbReference>
<evidence type="ECO:0000259" key="3">
    <source>
        <dbReference type="Pfam" id="PF20148"/>
    </source>
</evidence>
<dbReference type="PANTHER" id="PTHR32305:SF15">
    <property type="entry name" value="PROTEIN RHSA-RELATED"/>
    <property type="match status" value="1"/>
</dbReference>
<feature type="domain" description="Teneurin-like YD-shell" evidence="4">
    <location>
        <begin position="1318"/>
        <end position="1456"/>
    </location>
</feature>
<feature type="domain" description="DUF6531" evidence="3">
    <location>
        <begin position="718"/>
        <end position="773"/>
    </location>
</feature>
<evidence type="ECO:0000313" key="6">
    <source>
        <dbReference type="EMBL" id="MTV56128.1"/>
    </source>
</evidence>
<reference evidence="6 7" key="3">
    <citation type="submission" date="2019-11" db="EMBL/GenBank/DDBJ databases">
        <title>Type strains purchased from KCTC, JCM and DSMZ.</title>
        <authorList>
            <person name="Lu H."/>
        </authorList>
    </citation>
    <scope>NUCLEOTIDE SEQUENCE [LARGE SCALE GENOMIC DNA]</scope>
    <source>
        <strain evidence="6 7">KCTC 52429</strain>
    </source>
</reference>
<evidence type="ECO:0000256" key="2">
    <source>
        <dbReference type="SAM" id="SignalP"/>
    </source>
</evidence>
<evidence type="ECO:0000313" key="5">
    <source>
        <dbReference type="EMBL" id="GGB92643.1"/>
    </source>
</evidence>
<dbReference type="EMBL" id="WNKZ01000133">
    <property type="protein sequence ID" value="MTV56128.1"/>
    <property type="molecule type" value="Genomic_DNA"/>
</dbReference>
<dbReference type="InterPro" id="IPR006530">
    <property type="entry name" value="YD"/>
</dbReference>
<dbReference type="EMBL" id="BMKG01000004">
    <property type="protein sequence ID" value="GGB92643.1"/>
    <property type="molecule type" value="Genomic_DNA"/>
</dbReference>
<accession>A0A6I3T3C3</accession>
<dbReference type="NCBIfam" id="TIGR01643">
    <property type="entry name" value="YD_repeat_2x"/>
    <property type="match status" value="5"/>
</dbReference>
<evidence type="ECO:0000313" key="8">
    <source>
        <dbReference type="Proteomes" id="UP000622638"/>
    </source>
</evidence>
<dbReference type="Pfam" id="PF20148">
    <property type="entry name" value="DUF6531"/>
    <property type="match status" value="1"/>
</dbReference>
<protein>
    <submittedName>
        <fullName evidence="6">RHS repeat protein</fullName>
    </submittedName>
</protein>
<dbReference type="NCBIfam" id="TIGR03696">
    <property type="entry name" value="Rhs_assc_core"/>
    <property type="match status" value="1"/>
</dbReference>
<dbReference type="RefSeq" id="WP_155473373.1">
    <property type="nucleotide sequence ID" value="NZ_BMKG01000004.1"/>
</dbReference>
<dbReference type="Pfam" id="PF25023">
    <property type="entry name" value="TEN_YD-shell"/>
    <property type="match status" value="3"/>
</dbReference>
<sequence length="2051" mass="214904">MSFTRISQTGALIALGLGLAPVAQSQGLITFGGQPAVNYGQAVPEAGNAGRPTAEQQLPGFSRAIMAPVSPEESEKAVRARVVGALNVGVPSRLPVTRTAPTAGRVAGDMAATSPASIAELARALRNDPDLIYEYVRNNIEYVPTWGIMKGEFGALLDNQGTAFDQAALMVALLRQSGYTASFVKGRISLTAAQVRDWLGVDTANVCGVLNLLGNAQIPTSSVIATAAGSCPGSTAALHSLKLEHVWVKVVIGGTAYYFDPSYKGHTIRPGINLAAATGYNAAGFMSGATSGATITADYVQGINRANVRASLTSYASALAGHLRANYPAGTLDDVIGGMTITPYAGAPLRQATLPYQDTAVALTEWTGDVPANYKPTVRVQYQGIDRTFTSDAIYGRRLTLTYNASSQPVLSLDGQALATGTATTSGSYGNVTLTVTHGAYANTFANQNFTQQVKAGGTFLIGNGWGPAGRGVVDLHRTRLDQALAGGASAGSEAALGSSLAVLSSSWIGQVNHSGYITDRLARTNTLFHHQVGIAGYNTAAYVDLPGNMLSVVSQDASTAKEAAVFFSSAMHSSIFESTAVQQTTGGSAVSTVKLIDMAVAGNQRIYDAKAANFASTVQPNLVGCASYIASFQSAVNGGRRLILPNRCDLNEGSWTGVGFYNVLVGSTGSSIGAIISGGLAGGFSTTPLAPSLTNSNTLFNSLSPAALTPYTGSTFGDPIDMTKGHFLYQNDDIKTGTGEFPFALNFARSYSSSARTQNGSLGYGWISNLNANTAVISDGFQGMGEDSALDAAAAITEKLVSVDLMSDTAKPLANMVIATLGQRWFGEQITGNVVLVRQGLNGEVFVRLTDGTYNSPPANSAKLVKNADGTYAYSTVNKAQLAFNAAGNIATYTHPSGVQAKFNYTGNQLSSIGNSLGRNLTLTYTGSRISAVSDGSRTVNYTYDAAGNLATFRNALLNTSTYQYDVPGRLTKVFYPANPAVPFVTNTYDSLGRVQAQLNALGKSYTYYFAGSRSEEVGPLGQSRVSYLDAGGKVVKAVNPAGRALLHTYDGQGRLVKTVLPEGGQTLYEYDDAPCAAQQRCTHNVKTLQQKPKPGSSDPVLVSSYTYEGNFNKVASAIDPKLKTTSYTYTPQGDLSTVTTPADAQGVQGLTTYGYTSYSVAGYPAFFLQTSVLNKVDAATSILTTSTYDAANKYVQKTLVKDSGTGALNLTTTYVHDAIGDVTEINGPRDDVADVARMSYDAERQLVQSTDPLGKLSRTAYNADGKAIRTAEQAGTQWLVTCRSYNAGGKLVRTWGPSLVAAATDCPAAAAPVNVIDFDYDDLGRSIRVTENLPVAEGGNRVEETAYNIDDSVATVKRAVGSAAAQVFATYTYSADGKMLSVKDANGNLTSYDYDGHDRKTRTRFPDKASVGLSSTADYEQYGYDSNGNLTTLRRRDGQTVTTSYDNLDRVIGRSFPAAADNTVLAYDLLSRTTSARFADGSFEVSNVYDNAGRVASTTAGGKTLKFSHDAAGNRTRTTWPEATPFFVSSTFDALNRPQAVLEMGTTQLAGYAYDDLSRRTTVTLGNGTVTSYGYTSQGNLATLTHNLGGTAQDNTWTYTRNQAQEIAAHAWSNDSYQWTGYRNGTRNYTANGLNQYTAAAGASLAYDSNGNLSGDGTWTYGYDSENRLRSAASAARSATLAYDALGRLRQSAIGGSTTNLLYAGTQLVAEYDAAGTLLRRYVHGENADEPLVWYEGASTAAKSWLYADHLNSVVATADAGGTGSAIYSYGPSGEPNTDAGVRFRYTGQQYLGELGLSYYKARFYSPALGRFLQTDPVGHTDELNLYTYANNDPLNATDPTGETPMHLAAAAVGGVGGLLFQAGADLLTWRMSSRGDYAGAFVGGAAGGAAAVTCGPACAGAVAGAASSITRQVVNGGGISVAAVGRDTMFGAAGGVVGGKIIPQVSKAYLSNGTKGAIGEGLTLLGLKMAGNTNIRSQVGNGVGKSTFDFQLANGKFVEAKFGTARLSKPQRAAARNPNNDVEVQTWSYDTVSGMIGAPAGAAAATGK</sequence>
<reference evidence="5" key="1">
    <citation type="journal article" date="2014" name="Int. J. Syst. Evol. Microbiol.">
        <title>Complete genome of a new Firmicutes species belonging to the dominant human colonic microbiota ('Ruminococcus bicirculans') reveals two chromosomes and a selective capacity to utilize plant glucans.</title>
        <authorList>
            <consortium name="NISC Comparative Sequencing Program"/>
            <person name="Wegmann U."/>
            <person name="Louis P."/>
            <person name="Goesmann A."/>
            <person name="Henrissat B."/>
            <person name="Duncan S.H."/>
            <person name="Flint H.J."/>
        </authorList>
    </citation>
    <scope>NUCLEOTIDE SEQUENCE</scope>
    <source>
        <strain evidence="5">CGMCC 1.15931</strain>
    </source>
</reference>
<reference evidence="5" key="4">
    <citation type="submission" date="2024-05" db="EMBL/GenBank/DDBJ databases">
        <authorList>
            <person name="Sun Q."/>
            <person name="Zhou Y."/>
        </authorList>
    </citation>
    <scope>NUCLEOTIDE SEQUENCE</scope>
    <source>
        <strain evidence="5">CGMCC 1.15931</strain>
    </source>
</reference>
<proteinExistence type="predicted"/>
<keyword evidence="8" id="KW-1185">Reference proteome</keyword>
<keyword evidence="1" id="KW-0677">Repeat</keyword>
<evidence type="ECO:0000259" key="4">
    <source>
        <dbReference type="Pfam" id="PF25023"/>
    </source>
</evidence>